<evidence type="ECO:0000259" key="10">
    <source>
        <dbReference type="PROSITE" id="PS50109"/>
    </source>
</evidence>
<evidence type="ECO:0000256" key="3">
    <source>
        <dbReference type="ARBA" id="ARBA00022553"/>
    </source>
</evidence>
<dbReference type="GO" id="GO:0005524">
    <property type="term" value="F:ATP binding"/>
    <property type="evidence" value="ECO:0007669"/>
    <property type="project" value="UniProtKB-KW"/>
</dbReference>
<dbReference type="InterPro" id="IPR004358">
    <property type="entry name" value="Sig_transdc_His_kin-like_C"/>
</dbReference>
<dbReference type="NCBIfam" id="TIGR00229">
    <property type="entry name" value="sensory_box"/>
    <property type="match status" value="1"/>
</dbReference>
<dbReference type="InterPro" id="IPR005467">
    <property type="entry name" value="His_kinase_dom"/>
</dbReference>
<dbReference type="PANTHER" id="PTHR43065:SF10">
    <property type="entry name" value="PEROXIDE STRESS-ACTIVATED HISTIDINE KINASE MAK3"/>
    <property type="match status" value="1"/>
</dbReference>
<keyword evidence="9" id="KW-0472">Membrane</keyword>
<sequence>MRVLRLKRLYLPALSILAVVFLLLILISISTYRNLKREEKTVLTFLHQQGLAIVHTLEAGARAGMIMHNWGEDSVGNLILETGKDENIAYVYLIDSQGTVVHHSNPAFKSMSSAWRPKLVNEDQFLSQVRKLADGTQVYDLAKRFSPRQSLFMNDQHKDMMGQGHHMAPHQHSDSTIILGLKMTVFEEARRSDIHHAVIMAAILVVLGSGALFFIFVIQNYYLVNRALEQTQDYTRQVVASMANGLLSINPEGRIISYNQLALELLGVKETEVNETNLESVIGFKETGIDATLAGRQPILEREFIHQQKSGTLIPMTLSVTPILDEENICTGAVIVLRDLREIKRLEEKVRHSEKLAAIGELAAGVAHEIRNPLSSIKGFARFLAHSLSDRPQEREYAEIMAKEVDRINSVVNDLLTFARPWEPEIAPTNILEVAEHTLRLLETDVRLRNIKIRNKVKADLNSFLLDANQITQALLNLILNALQEVDDRGMIEVGADVNESRTNLYLWVEDDGPGIPQDKKKKIFEPFFTTREKGTGLGLAIVHKIVENHGGEVRVKSPLTGKTRGSRFTITLPIISPDNG</sequence>
<dbReference type="InterPro" id="IPR036890">
    <property type="entry name" value="HATPase_C_sf"/>
</dbReference>
<dbReference type="GO" id="GO:0000155">
    <property type="term" value="F:phosphorelay sensor kinase activity"/>
    <property type="evidence" value="ECO:0007669"/>
    <property type="project" value="InterPro"/>
</dbReference>
<dbReference type="PANTHER" id="PTHR43065">
    <property type="entry name" value="SENSOR HISTIDINE KINASE"/>
    <property type="match status" value="1"/>
</dbReference>
<evidence type="ECO:0000256" key="9">
    <source>
        <dbReference type="SAM" id="Phobius"/>
    </source>
</evidence>
<dbReference type="Gene3D" id="3.30.450.20">
    <property type="entry name" value="PAS domain"/>
    <property type="match status" value="1"/>
</dbReference>
<evidence type="ECO:0000256" key="4">
    <source>
        <dbReference type="ARBA" id="ARBA00022679"/>
    </source>
</evidence>
<dbReference type="InterPro" id="IPR036097">
    <property type="entry name" value="HisK_dim/P_sf"/>
</dbReference>
<dbReference type="SMART" id="SM00388">
    <property type="entry name" value="HisKA"/>
    <property type="match status" value="1"/>
</dbReference>
<dbReference type="Pfam" id="PF02518">
    <property type="entry name" value="HATPase_c"/>
    <property type="match status" value="1"/>
</dbReference>
<keyword evidence="9" id="KW-1133">Transmembrane helix</keyword>
<dbReference type="PROSITE" id="PS50113">
    <property type="entry name" value="PAC"/>
    <property type="match status" value="1"/>
</dbReference>
<keyword evidence="7" id="KW-0067">ATP-binding</keyword>
<evidence type="ECO:0000259" key="11">
    <source>
        <dbReference type="PROSITE" id="PS50112"/>
    </source>
</evidence>
<accession>A0A8J6TL16</accession>
<feature type="domain" description="PAC" evidence="12">
    <location>
        <begin position="298"/>
        <end position="352"/>
    </location>
</feature>
<dbReference type="EC" id="2.7.13.3" evidence="2"/>
<name>A0A8J6TL16_9BACT</name>
<keyword evidence="9" id="KW-0812">Transmembrane</keyword>
<keyword evidence="3" id="KW-0597">Phosphoprotein</keyword>
<dbReference type="Proteomes" id="UP000605201">
    <property type="component" value="Unassembled WGS sequence"/>
</dbReference>
<dbReference type="PROSITE" id="PS50109">
    <property type="entry name" value="HIS_KIN"/>
    <property type="match status" value="1"/>
</dbReference>
<organism evidence="13 14">
    <name type="scientific">Candidatus Desulfatibia vada</name>
    <dbReference type="NCBI Taxonomy" id="2841696"/>
    <lineage>
        <taxon>Bacteria</taxon>
        <taxon>Pseudomonadati</taxon>
        <taxon>Thermodesulfobacteriota</taxon>
        <taxon>Desulfobacteria</taxon>
        <taxon>Desulfobacterales</taxon>
        <taxon>Desulfobacterales incertae sedis</taxon>
        <taxon>Candidatus Desulfatibia</taxon>
    </lineage>
</organism>
<dbReference type="PRINTS" id="PR00344">
    <property type="entry name" value="BCTRLSENSOR"/>
</dbReference>
<keyword evidence="8" id="KW-0902">Two-component regulatory system</keyword>
<protein>
    <recommendedName>
        <fullName evidence="2">histidine kinase</fullName>
        <ecNumber evidence="2">2.7.13.3</ecNumber>
    </recommendedName>
</protein>
<evidence type="ECO:0000256" key="8">
    <source>
        <dbReference type="ARBA" id="ARBA00023012"/>
    </source>
</evidence>
<dbReference type="SMART" id="SM00387">
    <property type="entry name" value="HATPase_c"/>
    <property type="match status" value="1"/>
</dbReference>
<keyword evidence="6" id="KW-0418">Kinase</keyword>
<dbReference type="InterPro" id="IPR035965">
    <property type="entry name" value="PAS-like_dom_sf"/>
</dbReference>
<dbReference type="AlphaFoldDB" id="A0A8J6TL16"/>
<dbReference type="SUPFAM" id="SSF47384">
    <property type="entry name" value="Homodimeric domain of signal transducing histidine kinase"/>
    <property type="match status" value="1"/>
</dbReference>
<evidence type="ECO:0000256" key="5">
    <source>
        <dbReference type="ARBA" id="ARBA00022741"/>
    </source>
</evidence>
<evidence type="ECO:0000313" key="14">
    <source>
        <dbReference type="Proteomes" id="UP000605201"/>
    </source>
</evidence>
<evidence type="ECO:0000256" key="6">
    <source>
        <dbReference type="ARBA" id="ARBA00022777"/>
    </source>
</evidence>
<evidence type="ECO:0000256" key="2">
    <source>
        <dbReference type="ARBA" id="ARBA00012438"/>
    </source>
</evidence>
<dbReference type="Gene3D" id="3.30.565.10">
    <property type="entry name" value="Histidine kinase-like ATPase, C-terminal domain"/>
    <property type="match status" value="1"/>
</dbReference>
<gene>
    <name evidence="13" type="ORF">H8D96_12575</name>
</gene>
<evidence type="ECO:0000256" key="7">
    <source>
        <dbReference type="ARBA" id="ARBA00022840"/>
    </source>
</evidence>
<keyword evidence="5" id="KW-0547">Nucleotide-binding</keyword>
<evidence type="ECO:0000259" key="12">
    <source>
        <dbReference type="PROSITE" id="PS50113"/>
    </source>
</evidence>
<dbReference type="InterPro" id="IPR003661">
    <property type="entry name" value="HisK_dim/P_dom"/>
</dbReference>
<dbReference type="EMBL" id="JACNIG010000245">
    <property type="protein sequence ID" value="MBC8432739.1"/>
    <property type="molecule type" value="Genomic_DNA"/>
</dbReference>
<feature type="domain" description="Histidine kinase" evidence="10">
    <location>
        <begin position="365"/>
        <end position="577"/>
    </location>
</feature>
<comment type="catalytic activity">
    <reaction evidence="1">
        <text>ATP + protein L-histidine = ADP + protein N-phospho-L-histidine.</text>
        <dbReference type="EC" id="2.7.13.3"/>
    </reaction>
</comment>
<dbReference type="Pfam" id="PF00512">
    <property type="entry name" value="HisKA"/>
    <property type="match status" value="1"/>
</dbReference>
<dbReference type="InterPro" id="IPR000014">
    <property type="entry name" value="PAS"/>
</dbReference>
<keyword evidence="4" id="KW-0808">Transferase</keyword>
<dbReference type="InterPro" id="IPR000700">
    <property type="entry name" value="PAS-assoc_C"/>
</dbReference>
<evidence type="ECO:0000256" key="1">
    <source>
        <dbReference type="ARBA" id="ARBA00000085"/>
    </source>
</evidence>
<comment type="caution">
    <text evidence="13">The sequence shown here is derived from an EMBL/GenBank/DDBJ whole genome shotgun (WGS) entry which is preliminary data.</text>
</comment>
<proteinExistence type="predicted"/>
<dbReference type="SUPFAM" id="SSF55874">
    <property type="entry name" value="ATPase domain of HSP90 chaperone/DNA topoisomerase II/histidine kinase"/>
    <property type="match status" value="1"/>
</dbReference>
<dbReference type="CDD" id="cd00082">
    <property type="entry name" value="HisKA"/>
    <property type="match status" value="1"/>
</dbReference>
<feature type="transmembrane region" description="Helical" evidence="9">
    <location>
        <begin position="197"/>
        <end position="222"/>
    </location>
</feature>
<dbReference type="CDD" id="cd00130">
    <property type="entry name" value="PAS"/>
    <property type="match status" value="1"/>
</dbReference>
<feature type="domain" description="PAS" evidence="11">
    <location>
        <begin position="231"/>
        <end position="273"/>
    </location>
</feature>
<evidence type="ECO:0000313" key="13">
    <source>
        <dbReference type="EMBL" id="MBC8432739.1"/>
    </source>
</evidence>
<dbReference type="CDD" id="cd00075">
    <property type="entry name" value="HATPase"/>
    <property type="match status" value="1"/>
</dbReference>
<feature type="transmembrane region" description="Helical" evidence="9">
    <location>
        <begin position="12"/>
        <end position="32"/>
    </location>
</feature>
<reference evidence="13 14" key="1">
    <citation type="submission" date="2020-08" db="EMBL/GenBank/DDBJ databases">
        <title>Bridging the membrane lipid divide: bacteria of the FCB group superphylum have the potential to synthesize archaeal ether lipids.</title>
        <authorList>
            <person name="Villanueva L."/>
            <person name="Von Meijenfeldt F.A.B."/>
            <person name="Westbye A.B."/>
            <person name="Yadav S."/>
            <person name="Hopmans E.C."/>
            <person name="Dutilh B.E."/>
            <person name="Sinninghe Damste J.S."/>
        </authorList>
    </citation>
    <scope>NUCLEOTIDE SEQUENCE [LARGE SCALE GENOMIC DNA]</scope>
    <source>
        <strain evidence="13">NIOZ-UU17</strain>
    </source>
</reference>
<dbReference type="Pfam" id="PF13426">
    <property type="entry name" value="PAS_9"/>
    <property type="match status" value="1"/>
</dbReference>
<dbReference type="PROSITE" id="PS50112">
    <property type="entry name" value="PAS"/>
    <property type="match status" value="1"/>
</dbReference>
<dbReference type="SUPFAM" id="SSF55785">
    <property type="entry name" value="PYP-like sensor domain (PAS domain)"/>
    <property type="match status" value="1"/>
</dbReference>
<dbReference type="Gene3D" id="1.10.287.130">
    <property type="match status" value="1"/>
</dbReference>
<dbReference type="InterPro" id="IPR003594">
    <property type="entry name" value="HATPase_dom"/>
</dbReference>